<comment type="caution">
    <text evidence="7">The sequence shown here is derived from an EMBL/GenBank/DDBJ whole genome shotgun (WGS) entry which is preliminary data.</text>
</comment>
<dbReference type="InterPro" id="IPR011006">
    <property type="entry name" value="CheY-like_superfamily"/>
</dbReference>
<dbReference type="SUPFAM" id="SSF52172">
    <property type="entry name" value="CheY-like"/>
    <property type="match status" value="1"/>
</dbReference>
<dbReference type="InterPro" id="IPR001789">
    <property type="entry name" value="Sig_transdc_resp-reg_receiver"/>
</dbReference>
<dbReference type="Gene3D" id="3.40.50.2300">
    <property type="match status" value="1"/>
</dbReference>
<dbReference type="InterPro" id="IPR039420">
    <property type="entry name" value="WalR-like"/>
</dbReference>
<dbReference type="AlphaFoldDB" id="X1FYY3"/>
<dbReference type="GO" id="GO:0000156">
    <property type="term" value="F:phosphorelay response regulator activity"/>
    <property type="evidence" value="ECO:0007669"/>
    <property type="project" value="TreeGrafter"/>
</dbReference>
<keyword evidence="3" id="KW-0805">Transcription regulation</keyword>
<reference evidence="7" key="1">
    <citation type="journal article" date="2014" name="Front. Microbiol.">
        <title>High frequency of phylogenetically diverse reductive dehalogenase-homologous genes in deep subseafloor sedimentary metagenomes.</title>
        <authorList>
            <person name="Kawai M."/>
            <person name="Futagami T."/>
            <person name="Toyoda A."/>
            <person name="Takaki Y."/>
            <person name="Nishi S."/>
            <person name="Hori S."/>
            <person name="Arai W."/>
            <person name="Tsubouchi T."/>
            <person name="Morono Y."/>
            <person name="Uchiyama I."/>
            <person name="Ito T."/>
            <person name="Fujiyama A."/>
            <person name="Inagaki F."/>
            <person name="Takami H."/>
        </authorList>
    </citation>
    <scope>NUCLEOTIDE SEQUENCE</scope>
    <source>
        <strain evidence="7">Expedition CK06-06</strain>
    </source>
</reference>
<evidence type="ECO:0000256" key="3">
    <source>
        <dbReference type="ARBA" id="ARBA00023015"/>
    </source>
</evidence>
<keyword evidence="4" id="KW-0238">DNA-binding</keyword>
<evidence type="ECO:0000256" key="5">
    <source>
        <dbReference type="ARBA" id="ARBA00023163"/>
    </source>
</evidence>
<feature type="domain" description="Response regulatory" evidence="6">
    <location>
        <begin position="5"/>
        <end position="119"/>
    </location>
</feature>
<evidence type="ECO:0000256" key="2">
    <source>
        <dbReference type="ARBA" id="ARBA00023012"/>
    </source>
</evidence>
<dbReference type="PANTHER" id="PTHR48111">
    <property type="entry name" value="REGULATOR OF RPOS"/>
    <property type="match status" value="1"/>
</dbReference>
<gene>
    <name evidence="7" type="ORF">S03H2_16039</name>
</gene>
<name>X1FYY3_9ZZZZ</name>
<feature type="non-terminal residue" evidence="7">
    <location>
        <position position="156"/>
    </location>
</feature>
<evidence type="ECO:0000256" key="1">
    <source>
        <dbReference type="ARBA" id="ARBA00022553"/>
    </source>
</evidence>
<dbReference type="EMBL" id="BARU01008174">
    <property type="protein sequence ID" value="GAH37770.1"/>
    <property type="molecule type" value="Genomic_DNA"/>
</dbReference>
<dbReference type="GO" id="GO:0032993">
    <property type="term" value="C:protein-DNA complex"/>
    <property type="evidence" value="ECO:0007669"/>
    <property type="project" value="TreeGrafter"/>
</dbReference>
<dbReference type="Pfam" id="PF00072">
    <property type="entry name" value="Response_reg"/>
    <property type="match status" value="1"/>
</dbReference>
<evidence type="ECO:0000259" key="6">
    <source>
        <dbReference type="PROSITE" id="PS50110"/>
    </source>
</evidence>
<dbReference type="PROSITE" id="PS50110">
    <property type="entry name" value="RESPONSE_REGULATORY"/>
    <property type="match status" value="1"/>
</dbReference>
<dbReference type="PANTHER" id="PTHR48111:SF1">
    <property type="entry name" value="TWO-COMPONENT RESPONSE REGULATOR ORR33"/>
    <property type="match status" value="1"/>
</dbReference>
<dbReference type="GO" id="GO:0000976">
    <property type="term" value="F:transcription cis-regulatory region binding"/>
    <property type="evidence" value="ECO:0007669"/>
    <property type="project" value="TreeGrafter"/>
</dbReference>
<dbReference type="GO" id="GO:0006355">
    <property type="term" value="P:regulation of DNA-templated transcription"/>
    <property type="evidence" value="ECO:0007669"/>
    <property type="project" value="TreeGrafter"/>
</dbReference>
<keyword evidence="2" id="KW-0902">Two-component regulatory system</keyword>
<evidence type="ECO:0000256" key="4">
    <source>
        <dbReference type="ARBA" id="ARBA00023125"/>
    </source>
</evidence>
<keyword evidence="5" id="KW-0804">Transcription</keyword>
<dbReference type="GO" id="GO:0005829">
    <property type="term" value="C:cytosol"/>
    <property type="evidence" value="ECO:0007669"/>
    <property type="project" value="TreeGrafter"/>
</dbReference>
<sequence>MSPRKILLVDDEPHVLELLSVALEEEGYTILLANNGKEALAQLKKEQPQVVLLDIRMPGLDGVEVLRRIKEINQASSVIMMTAYGAMDTVVKVIQLGAYDYLTKPLDLEKVKVLIRRSLEAQELAQEVTSLRSKLKEKYQLENIVGKHPKMLEVYK</sequence>
<organism evidence="7">
    <name type="scientific">marine sediment metagenome</name>
    <dbReference type="NCBI Taxonomy" id="412755"/>
    <lineage>
        <taxon>unclassified sequences</taxon>
        <taxon>metagenomes</taxon>
        <taxon>ecological metagenomes</taxon>
    </lineage>
</organism>
<proteinExistence type="predicted"/>
<evidence type="ECO:0000313" key="7">
    <source>
        <dbReference type="EMBL" id="GAH37770.1"/>
    </source>
</evidence>
<keyword evidence="1" id="KW-0597">Phosphoprotein</keyword>
<dbReference type="SMART" id="SM00448">
    <property type="entry name" value="REC"/>
    <property type="match status" value="1"/>
</dbReference>
<accession>X1FYY3</accession>
<dbReference type="FunFam" id="3.40.50.2300:FF:000018">
    <property type="entry name" value="DNA-binding transcriptional regulator NtrC"/>
    <property type="match status" value="1"/>
</dbReference>
<protein>
    <recommendedName>
        <fullName evidence="6">Response regulatory domain-containing protein</fullName>
    </recommendedName>
</protein>